<accession>A0A380TIU5</accession>
<evidence type="ECO:0000256" key="5">
    <source>
        <dbReference type="ARBA" id="ARBA00022692"/>
    </source>
</evidence>
<reference evidence="10" key="1">
    <citation type="submission" date="2018-07" db="EMBL/GenBank/DDBJ databases">
        <authorList>
            <person name="Quirk P.G."/>
            <person name="Krulwich T.A."/>
        </authorList>
    </citation>
    <scope>NUCLEOTIDE SEQUENCE</scope>
</reference>
<dbReference type="EMBL" id="UIDG01000601">
    <property type="protein sequence ID" value="SUS08355.1"/>
    <property type="molecule type" value="Genomic_DNA"/>
</dbReference>
<name>A0A380TIU5_9ZZZZ</name>
<dbReference type="Pfam" id="PF00892">
    <property type="entry name" value="EamA"/>
    <property type="match status" value="1"/>
</dbReference>
<proteinExistence type="inferred from homology"/>
<feature type="domain" description="EamA" evidence="9">
    <location>
        <begin position="13"/>
        <end position="146"/>
    </location>
</feature>
<comment type="similarity">
    <text evidence="2">Belongs to the EamA transporter family.</text>
</comment>
<feature type="transmembrane region" description="Helical" evidence="8">
    <location>
        <begin position="12"/>
        <end position="32"/>
    </location>
</feature>
<evidence type="ECO:0000256" key="7">
    <source>
        <dbReference type="ARBA" id="ARBA00023136"/>
    </source>
</evidence>
<dbReference type="NCBIfam" id="TIGR00688">
    <property type="entry name" value="rarD"/>
    <property type="match status" value="1"/>
</dbReference>
<feature type="transmembrane region" description="Helical" evidence="8">
    <location>
        <begin position="38"/>
        <end position="61"/>
    </location>
</feature>
<feature type="transmembrane region" description="Helical" evidence="8">
    <location>
        <begin position="108"/>
        <end position="127"/>
    </location>
</feature>
<sequence>MTPGPTPGRGVPFGLLMGVGAYTIWGLFPIYFKVVGEVAALTVLAHRIVWSMVFLALVLTLKRNWRRVRTTLRDRPLMGRLALSSLMIALNWGIFIVAVERARVLDASFGYFISPLVSVALGVVVLGERLRRREWIAVGLAGIGIAYRVAASGTVPWIGITLALSFAFYGLMRKTTTVDAVEGLFIEAALLAPLATIYLALVADPFGPAAGTLPAAWLQVLLVVSGPVTALPLILFVAAARRIPLAMLGLLQFITPSGQFLLAAFAYQEPVAGATLASFICIWCGLALYAFDLAVRQRKQHDRGR</sequence>
<dbReference type="InterPro" id="IPR004626">
    <property type="entry name" value="RarD"/>
</dbReference>
<feature type="transmembrane region" description="Helical" evidence="8">
    <location>
        <begin position="215"/>
        <end position="238"/>
    </location>
</feature>
<evidence type="ECO:0000256" key="2">
    <source>
        <dbReference type="ARBA" id="ARBA00007362"/>
    </source>
</evidence>
<dbReference type="GO" id="GO:0005886">
    <property type="term" value="C:plasma membrane"/>
    <property type="evidence" value="ECO:0007669"/>
    <property type="project" value="UniProtKB-SubCell"/>
</dbReference>
<dbReference type="InterPro" id="IPR037185">
    <property type="entry name" value="EmrE-like"/>
</dbReference>
<keyword evidence="4" id="KW-1003">Cell membrane</keyword>
<dbReference type="PANTHER" id="PTHR22911">
    <property type="entry name" value="ACYL-MALONYL CONDENSING ENZYME-RELATED"/>
    <property type="match status" value="1"/>
</dbReference>
<evidence type="ECO:0000256" key="4">
    <source>
        <dbReference type="ARBA" id="ARBA00022475"/>
    </source>
</evidence>
<evidence type="ECO:0000259" key="9">
    <source>
        <dbReference type="Pfam" id="PF00892"/>
    </source>
</evidence>
<evidence type="ECO:0000313" key="10">
    <source>
        <dbReference type="EMBL" id="SUS08355.1"/>
    </source>
</evidence>
<dbReference type="InterPro" id="IPR000620">
    <property type="entry name" value="EamA_dom"/>
</dbReference>
<feature type="transmembrane region" description="Helical" evidence="8">
    <location>
        <begin position="273"/>
        <end position="295"/>
    </location>
</feature>
<evidence type="ECO:0000256" key="6">
    <source>
        <dbReference type="ARBA" id="ARBA00022989"/>
    </source>
</evidence>
<keyword evidence="5 8" id="KW-0812">Transmembrane</keyword>
<organism evidence="10">
    <name type="scientific">metagenome</name>
    <dbReference type="NCBI Taxonomy" id="256318"/>
    <lineage>
        <taxon>unclassified sequences</taxon>
        <taxon>metagenomes</taxon>
    </lineage>
</organism>
<dbReference type="AlphaFoldDB" id="A0A380TIU5"/>
<protein>
    <submittedName>
        <fullName evidence="10">Uncharacterized transporter VC_0195</fullName>
    </submittedName>
</protein>
<keyword evidence="3" id="KW-0813">Transport</keyword>
<feature type="transmembrane region" description="Helical" evidence="8">
    <location>
        <begin position="81"/>
        <end position="102"/>
    </location>
</feature>
<feature type="transmembrane region" description="Helical" evidence="8">
    <location>
        <begin position="184"/>
        <end position="203"/>
    </location>
</feature>
<keyword evidence="7 8" id="KW-0472">Membrane</keyword>
<evidence type="ECO:0000256" key="3">
    <source>
        <dbReference type="ARBA" id="ARBA00022448"/>
    </source>
</evidence>
<feature type="transmembrane region" description="Helical" evidence="8">
    <location>
        <begin position="245"/>
        <end position="267"/>
    </location>
</feature>
<evidence type="ECO:0000256" key="1">
    <source>
        <dbReference type="ARBA" id="ARBA00004651"/>
    </source>
</evidence>
<evidence type="ECO:0000256" key="8">
    <source>
        <dbReference type="SAM" id="Phobius"/>
    </source>
</evidence>
<feature type="transmembrane region" description="Helical" evidence="8">
    <location>
        <begin position="156"/>
        <end position="172"/>
    </location>
</feature>
<dbReference type="PANTHER" id="PTHR22911:SF137">
    <property type="entry name" value="SOLUTE CARRIER FAMILY 35 MEMBER G2-RELATED"/>
    <property type="match status" value="1"/>
</dbReference>
<feature type="transmembrane region" description="Helical" evidence="8">
    <location>
        <begin position="134"/>
        <end position="150"/>
    </location>
</feature>
<comment type="subcellular location">
    <subcellularLocation>
        <location evidence="1">Cell membrane</location>
        <topology evidence="1">Multi-pass membrane protein</topology>
    </subcellularLocation>
</comment>
<keyword evidence="6 8" id="KW-1133">Transmembrane helix</keyword>
<gene>
    <name evidence="10" type="ORF">DF3PB_640010</name>
</gene>
<dbReference type="SUPFAM" id="SSF103481">
    <property type="entry name" value="Multidrug resistance efflux transporter EmrE"/>
    <property type="match status" value="2"/>
</dbReference>